<feature type="compositionally biased region" description="Basic and acidic residues" evidence="1">
    <location>
        <begin position="214"/>
        <end position="237"/>
    </location>
</feature>
<reference evidence="2 3" key="1">
    <citation type="journal article" date="2024" name="Commun. Biol.">
        <title>Comparative genomic analysis of thermophilic fungi reveals convergent evolutionary adaptations and gene losses.</title>
        <authorList>
            <person name="Steindorff A.S."/>
            <person name="Aguilar-Pontes M.V."/>
            <person name="Robinson A.J."/>
            <person name="Andreopoulos B."/>
            <person name="LaButti K."/>
            <person name="Kuo A."/>
            <person name="Mondo S."/>
            <person name="Riley R."/>
            <person name="Otillar R."/>
            <person name="Haridas S."/>
            <person name="Lipzen A."/>
            <person name="Grimwood J."/>
            <person name="Schmutz J."/>
            <person name="Clum A."/>
            <person name="Reid I.D."/>
            <person name="Moisan M.C."/>
            <person name="Butler G."/>
            <person name="Nguyen T.T.M."/>
            <person name="Dewar K."/>
            <person name="Conant G."/>
            <person name="Drula E."/>
            <person name="Henrissat B."/>
            <person name="Hansel C."/>
            <person name="Singer S."/>
            <person name="Hutchinson M.I."/>
            <person name="de Vries R.P."/>
            <person name="Natvig D.O."/>
            <person name="Powell A.J."/>
            <person name="Tsang A."/>
            <person name="Grigoriev I.V."/>
        </authorList>
    </citation>
    <scope>NUCLEOTIDE SEQUENCE [LARGE SCALE GENOMIC DNA]</scope>
    <source>
        <strain evidence="2 3">ATCC 24622</strain>
    </source>
</reference>
<evidence type="ECO:0000313" key="2">
    <source>
        <dbReference type="EMBL" id="KAL1836677.1"/>
    </source>
</evidence>
<name>A0ABR3V4G8_9PEZI</name>
<dbReference type="Proteomes" id="UP001586593">
    <property type="component" value="Unassembled WGS sequence"/>
</dbReference>
<proteinExistence type="predicted"/>
<feature type="compositionally biased region" description="Basic and acidic residues" evidence="1">
    <location>
        <begin position="48"/>
        <end position="60"/>
    </location>
</feature>
<feature type="region of interest" description="Disordered" evidence="1">
    <location>
        <begin position="204"/>
        <end position="293"/>
    </location>
</feature>
<dbReference type="EMBL" id="JAZHXJ010002792">
    <property type="protein sequence ID" value="KAL1836677.1"/>
    <property type="molecule type" value="Genomic_DNA"/>
</dbReference>
<sequence>MIRQSWHKEEQPRRRGLMSKEWWQRERTERAGWRETLGTLPWLRVRSVDAPRPPRDRSPSENRNTWQHAGRRGYEGPRLPLVPDISPLRRLVTGDRLPLVQKQRNAIWNGWVLQRPFDPSPVPEDTRGRCAGVLAWGGVTMANGPGCGGGAAREGLGHSARLFIPHFTRPMHPNGDEWVVSWLVPLQDGTGTVHLALSKKPLRRSTAQLPCHPLADRGRGREEGTRGGDEGRGRGEGRGQGGNGAHHLLVRQTGVRQTGREQGRRVSAARVSGRRSSAQADRRGRRRPSCGWGGPGRAWLRDRVYGREGGRYGKLDVGLGEACGRHSQRGESRVAGCCYVASSSSPSPP</sequence>
<keyword evidence="3" id="KW-1185">Reference proteome</keyword>
<organism evidence="2 3">
    <name type="scientific">Phialemonium thermophilum</name>
    <dbReference type="NCBI Taxonomy" id="223376"/>
    <lineage>
        <taxon>Eukaryota</taxon>
        <taxon>Fungi</taxon>
        <taxon>Dikarya</taxon>
        <taxon>Ascomycota</taxon>
        <taxon>Pezizomycotina</taxon>
        <taxon>Sordariomycetes</taxon>
        <taxon>Sordariomycetidae</taxon>
        <taxon>Cephalothecales</taxon>
        <taxon>Cephalothecaceae</taxon>
        <taxon>Phialemonium</taxon>
    </lineage>
</organism>
<evidence type="ECO:0000256" key="1">
    <source>
        <dbReference type="SAM" id="MobiDB-lite"/>
    </source>
</evidence>
<gene>
    <name evidence="2" type="ORF">VTK73DRAFT_4959</name>
</gene>
<protein>
    <submittedName>
        <fullName evidence="2">Uncharacterized protein</fullName>
    </submittedName>
</protein>
<feature type="compositionally biased region" description="Low complexity" evidence="1">
    <location>
        <begin position="265"/>
        <end position="278"/>
    </location>
</feature>
<evidence type="ECO:0000313" key="3">
    <source>
        <dbReference type="Proteomes" id="UP001586593"/>
    </source>
</evidence>
<accession>A0ABR3V4G8</accession>
<feature type="region of interest" description="Disordered" evidence="1">
    <location>
        <begin position="48"/>
        <end position="78"/>
    </location>
</feature>
<comment type="caution">
    <text evidence="2">The sequence shown here is derived from an EMBL/GenBank/DDBJ whole genome shotgun (WGS) entry which is preliminary data.</text>
</comment>